<dbReference type="OrthoDB" id="214253at2"/>
<dbReference type="Gene3D" id="3.50.50.60">
    <property type="entry name" value="FAD/NAD(P)-binding domain"/>
    <property type="match status" value="1"/>
</dbReference>
<dbReference type="InterPro" id="IPR036188">
    <property type="entry name" value="FAD/NAD-bd_sf"/>
</dbReference>
<evidence type="ECO:0000259" key="2">
    <source>
        <dbReference type="Pfam" id="PF01266"/>
    </source>
</evidence>
<dbReference type="Proteomes" id="UP000316095">
    <property type="component" value="Unassembled WGS sequence"/>
</dbReference>
<dbReference type="SUPFAM" id="SSF54373">
    <property type="entry name" value="FAD-linked reductases, C-terminal domain"/>
    <property type="match status" value="1"/>
</dbReference>
<proteinExistence type="predicted"/>
<evidence type="ECO:0000313" key="3">
    <source>
        <dbReference type="EMBL" id="TWT62575.1"/>
    </source>
</evidence>
<dbReference type="Pfam" id="PF01266">
    <property type="entry name" value="DAO"/>
    <property type="match status" value="1"/>
</dbReference>
<feature type="domain" description="FAD dependent oxidoreductase" evidence="2">
    <location>
        <begin position="8"/>
        <end position="338"/>
    </location>
</feature>
<dbReference type="GO" id="GO:0008168">
    <property type="term" value="F:methyltransferase activity"/>
    <property type="evidence" value="ECO:0007669"/>
    <property type="project" value="UniProtKB-KW"/>
</dbReference>
<keyword evidence="1" id="KW-0560">Oxidoreductase</keyword>
<dbReference type="GO" id="GO:0005737">
    <property type="term" value="C:cytoplasm"/>
    <property type="evidence" value="ECO:0007669"/>
    <property type="project" value="TreeGrafter"/>
</dbReference>
<dbReference type="RefSeq" id="WP_146504417.1">
    <property type="nucleotide sequence ID" value="NZ_SJPG01000001.1"/>
</dbReference>
<organism evidence="3 4">
    <name type="scientific">Rubinisphaera italica</name>
    <dbReference type="NCBI Taxonomy" id="2527969"/>
    <lineage>
        <taxon>Bacteria</taxon>
        <taxon>Pseudomonadati</taxon>
        <taxon>Planctomycetota</taxon>
        <taxon>Planctomycetia</taxon>
        <taxon>Planctomycetales</taxon>
        <taxon>Planctomycetaceae</taxon>
        <taxon>Rubinisphaera</taxon>
    </lineage>
</organism>
<dbReference type="PANTHER" id="PTHR13847:SF289">
    <property type="entry name" value="GLYCINE OXIDASE"/>
    <property type="match status" value="1"/>
</dbReference>
<comment type="caution">
    <text evidence="3">The sequence shown here is derived from an EMBL/GenBank/DDBJ whole genome shotgun (WGS) entry which is preliminary data.</text>
</comment>
<accession>A0A5C5XKC4</accession>
<dbReference type="AlphaFoldDB" id="A0A5C5XKC4"/>
<evidence type="ECO:0000256" key="1">
    <source>
        <dbReference type="ARBA" id="ARBA00023002"/>
    </source>
</evidence>
<keyword evidence="3" id="KW-0489">Methyltransferase</keyword>
<sequence>MNSRTEYDVLIIGQGLAGTCLAWQLLRRGQRVMVIDREESVTSSKIAAGLMTPVTGKRSVLSWRYSEFFEEAARFYRDIEQQTESSFLNLRNYTRIFRSEHERTDFIEKRADKLDSIRFELRDSDGTDLTAFHAPEGGLQIKEIGQLQVAKFLEVSRDWFRQKESYRAAEIDPVHDVQIEQNRVVLDSLECSAKRIVYCRGAEDRFHPLFSSLPFLPAKGEILTMQISNISAENVISQGIWLAPNEEGHFRVGSTYDWDHLNQEPTAQGRDQILKTLSGILRKSPHEIINHQAAVRPAMNDQKPLACFHPEQPRVGILNGLGSKGSLQAPWLAKQMAEHIATGRELDPEIDGRRKLNSCPS</sequence>
<name>A0A5C5XKC4_9PLAN</name>
<dbReference type="SUPFAM" id="SSF51905">
    <property type="entry name" value="FAD/NAD(P)-binding domain"/>
    <property type="match status" value="1"/>
</dbReference>
<keyword evidence="3" id="KW-0808">Transferase</keyword>
<reference evidence="3 4" key="1">
    <citation type="submission" date="2019-02" db="EMBL/GenBank/DDBJ databases">
        <title>Deep-cultivation of Planctomycetes and their phenomic and genomic characterization uncovers novel biology.</title>
        <authorList>
            <person name="Wiegand S."/>
            <person name="Jogler M."/>
            <person name="Boedeker C."/>
            <person name="Pinto D."/>
            <person name="Vollmers J."/>
            <person name="Rivas-Marin E."/>
            <person name="Kohn T."/>
            <person name="Peeters S.H."/>
            <person name="Heuer A."/>
            <person name="Rast P."/>
            <person name="Oberbeckmann S."/>
            <person name="Bunk B."/>
            <person name="Jeske O."/>
            <person name="Meyerdierks A."/>
            <person name="Storesund J.E."/>
            <person name="Kallscheuer N."/>
            <person name="Luecker S."/>
            <person name="Lage O.M."/>
            <person name="Pohl T."/>
            <person name="Merkel B.J."/>
            <person name="Hornburger P."/>
            <person name="Mueller R.-W."/>
            <person name="Bruemmer F."/>
            <person name="Labrenz M."/>
            <person name="Spormann A.M."/>
            <person name="Op Den Camp H."/>
            <person name="Overmann J."/>
            <person name="Amann R."/>
            <person name="Jetten M.S.M."/>
            <person name="Mascher T."/>
            <person name="Medema M.H."/>
            <person name="Devos D.P."/>
            <person name="Kaster A.-K."/>
            <person name="Ovreas L."/>
            <person name="Rohde M."/>
            <person name="Galperin M.Y."/>
            <person name="Jogler C."/>
        </authorList>
    </citation>
    <scope>NUCLEOTIDE SEQUENCE [LARGE SCALE GENOMIC DNA]</scope>
    <source>
        <strain evidence="3 4">Pan54</strain>
    </source>
</reference>
<dbReference type="PANTHER" id="PTHR13847">
    <property type="entry name" value="SARCOSINE DEHYDROGENASE-RELATED"/>
    <property type="match status" value="1"/>
</dbReference>
<dbReference type="Gene3D" id="3.30.9.10">
    <property type="entry name" value="D-Amino Acid Oxidase, subunit A, domain 2"/>
    <property type="match status" value="1"/>
</dbReference>
<gene>
    <name evidence="3" type="ORF">Pan54_33180</name>
</gene>
<dbReference type="GO" id="GO:0032259">
    <property type="term" value="P:methylation"/>
    <property type="evidence" value="ECO:0007669"/>
    <property type="project" value="UniProtKB-KW"/>
</dbReference>
<protein>
    <submittedName>
        <fullName evidence="3">Bifunctional tRNA (Mnm(5)s(2)U34)-methyltransferase/FAD-dependent cmnm(5)s(2)U34 oxidoreductase</fullName>
    </submittedName>
</protein>
<evidence type="ECO:0000313" key="4">
    <source>
        <dbReference type="Proteomes" id="UP000316095"/>
    </source>
</evidence>
<dbReference type="InterPro" id="IPR006076">
    <property type="entry name" value="FAD-dep_OxRdtase"/>
</dbReference>
<dbReference type="EMBL" id="SJPG01000001">
    <property type="protein sequence ID" value="TWT62575.1"/>
    <property type="molecule type" value="Genomic_DNA"/>
</dbReference>
<dbReference type="GO" id="GO:0016491">
    <property type="term" value="F:oxidoreductase activity"/>
    <property type="evidence" value="ECO:0007669"/>
    <property type="project" value="UniProtKB-KW"/>
</dbReference>
<keyword evidence="4" id="KW-1185">Reference proteome</keyword>